<protein>
    <submittedName>
        <fullName evidence="2">PilW family protein</fullName>
    </submittedName>
</protein>
<feature type="transmembrane region" description="Helical" evidence="1">
    <location>
        <begin position="12"/>
        <end position="38"/>
    </location>
</feature>
<sequence length="234" mass="25082">MNKKCICKQSQAGFSLIELMVALVLGLVLMGAVVNSFLSSSQTYRVQEALSRSQESARFALEIIGQELRMAGFDNPRGAVLQGFVATEADANLPSPASVLDTRTSEVIYIVAHGDGGDLSIYVAPDGQSGLPTLYIDNQPSVEGVADIQFEYGINNGSDLDEVDQFQTAALVPDWEDVIAVRVNLLVSAGDAGLVDNAMTFAAGTPFNGFDTSDRRMYQVFSTTVALRNAMLNK</sequence>
<keyword evidence="1" id="KW-1133">Transmembrane helix</keyword>
<evidence type="ECO:0000313" key="3">
    <source>
        <dbReference type="Proteomes" id="UP001177341"/>
    </source>
</evidence>
<evidence type="ECO:0000256" key="1">
    <source>
        <dbReference type="SAM" id="Phobius"/>
    </source>
</evidence>
<comment type="caution">
    <text evidence="2">The sequence shown here is derived from an EMBL/GenBank/DDBJ whole genome shotgun (WGS) entry which is preliminary data.</text>
</comment>
<dbReference type="RefSeq" id="WP_075179685.1">
    <property type="nucleotide sequence ID" value="NZ_JAUOSU010000005.1"/>
</dbReference>
<keyword evidence="3" id="KW-1185">Reference proteome</keyword>
<organism evidence="2 3">
    <name type="scientific">Neptunomonas phycophila</name>
    <dbReference type="NCBI Taxonomy" id="1572645"/>
    <lineage>
        <taxon>Bacteria</taxon>
        <taxon>Pseudomonadati</taxon>
        <taxon>Pseudomonadota</taxon>
        <taxon>Gammaproteobacteria</taxon>
        <taxon>Oceanospirillales</taxon>
        <taxon>Oceanospirillaceae</taxon>
        <taxon>Neptunomonas</taxon>
    </lineage>
</organism>
<proteinExistence type="predicted"/>
<dbReference type="InterPro" id="IPR012902">
    <property type="entry name" value="N_methyl_site"/>
</dbReference>
<dbReference type="InterPro" id="IPR045584">
    <property type="entry name" value="Pilin-like"/>
</dbReference>
<dbReference type="Proteomes" id="UP001177341">
    <property type="component" value="Unassembled WGS sequence"/>
</dbReference>
<reference evidence="2" key="1">
    <citation type="submission" date="2023-07" db="EMBL/GenBank/DDBJ databases">
        <title>Genome content predicts the carbon catabolic preferences of heterotrophic bacteria.</title>
        <authorList>
            <person name="Gralka M."/>
        </authorList>
    </citation>
    <scope>NUCLEOTIDE SEQUENCE</scope>
    <source>
        <strain evidence="2">5G01</strain>
    </source>
</reference>
<evidence type="ECO:0000313" key="2">
    <source>
        <dbReference type="EMBL" id="MDP2524018.1"/>
    </source>
</evidence>
<dbReference type="NCBIfam" id="TIGR02532">
    <property type="entry name" value="IV_pilin_GFxxxE"/>
    <property type="match status" value="1"/>
</dbReference>
<accession>A0ABT9EY98</accession>
<dbReference type="SUPFAM" id="SSF54523">
    <property type="entry name" value="Pili subunits"/>
    <property type="match status" value="1"/>
</dbReference>
<name>A0ABT9EY98_9GAMM</name>
<keyword evidence="1" id="KW-0812">Transmembrane</keyword>
<dbReference type="EMBL" id="JAUYVO010000013">
    <property type="protein sequence ID" value="MDP2524018.1"/>
    <property type="molecule type" value="Genomic_DNA"/>
</dbReference>
<gene>
    <name evidence="2" type="ORF">Q8W30_15705</name>
</gene>
<dbReference type="Pfam" id="PF07963">
    <property type="entry name" value="N_methyl"/>
    <property type="match status" value="1"/>
</dbReference>
<dbReference type="Pfam" id="PF16074">
    <property type="entry name" value="PilW"/>
    <property type="match status" value="1"/>
</dbReference>
<dbReference type="InterPro" id="IPR032092">
    <property type="entry name" value="PilW"/>
</dbReference>
<dbReference type="PROSITE" id="PS00409">
    <property type="entry name" value="PROKAR_NTER_METHYL"/>
    <property type="match status" value="1"/>
</dbReference>
<keyword evidence="1" id="KW-0472">Membrane</keyword>